<dbReference type="Pfam" id="PF12710">
    <property type="entry name" value="HAD"/>
    <property type="match status" value="1"/>
</dbReference>
<dbReference type="Gene3D" id="3.40.50.1000">
    <property type="entry name" value="HAD superfamily/HAD-like"/>
    <property type="match status" value="1"/>
</dbReference>
<reference evidence="2 3" key="1">
    <citation type="journal article" date="2015" name="Genome Announc.">
        <title>Complete genome sequences for 35 biothreat assay-relevant bacillus species.</title>
        <authorList>
            <person name="Johnson S.L."/>
            <person name="Daligault H.E."/>
            <person name="Davenport K.W."/>
            <person name="Jaissle J."/>
            <person name="Frey K.G."/>
            <person name="Ladner J.T."/>
            <person name="Broomall S.M."/>
            <person name="Bishop-Lilly K.A."/>
            <person name="Bruce D.C."/>
            <person name="Gibbons H.S."/>
            <person name="Coyne S.R."/>
            <person name="Lo C.C."/>
            <person name="Meincke L."/>
            <person name="Munk A.C."/>
            <person name="Koroleva G.I."/>
            <person name="Rosenzweig C.N."/>
            <person name="Palacios G.F."/>
            <person name="Redden C.L."/>
            <person name="Minogue T.D."/>
            <person name="Chain P.S."/>
        </authorList>
    </citation>
    <scope>NUCLEOTIDE SEQUENCE [LARGE SCALE GENOMIC DNA]</scope>
    <source>
        <strain evidence="3">ATCC 14581 / DSM 32 / JCM 2506 / NBRC 15308 / NCIMB 9376 / NCTC 10342 / NRRL B-14308 / VKM B-512</strain>
    </source>
</reference>
<evidence type="ECO:0000313" key="2">
    <source>
        <dbReference type="EMBL" id="AJI20741.1"/>
    </source>
</evidence>
<protein>
    <submittedName>
        <fullName evidence="2">HAD phosphoserine phosphatase-like hydrolase, IB family protein</fullName>
    </submittedName>
</protein>
<dbReference type="RefSeq" id="WP_034651718.1">
    <property type="nucleotide sequence ID" value="NZ_BCVB01000015.1"/>
</dbReference>
<proteinExistence type="predicted"/>
<evidence type="ECO:0000256" key="1">
    <source>
        <dbReference type="ARBA" id="ARBA00022801"/>
    </source>
</evidence>
<dbReference type="GeneID" id="93642919"/>
<organism evidence="2 3">
    <name type="scientific">Priestia megaterium (strain ATCC 14581 / DSM 32 / CCUG 1817 / JCM 2506 / NBRC 15308 / NCIMB 9376 / NCTC 10342 / NRRL B-14308 / VKM B-512 / Ford 19)</name>
    <name type="common">Bacillus megaterium</name>
    <dbReference type="NCBI Taxonomy" id="1348623"/>
    <lineage>
        <taxon>Bacteria</taxon>
        <taxon>Bacillati</taxon>
        <taxon>Bacillota</taxon>
        <taxon>Bacilli</taxon>
        <taxon>Bacillales</taxon>
        <taxon>Bacillaceae</taxon>
        <taxon>Priestia</taxon>
    </lineage>
</organism>
<evidence type="ECO:0000313" key="3">
    <source>
        <dbReference type="Proteomes" id="UP000031829"/>
    </source>
</evidence>
<dbReference type="SUPFAM" id="SSF56784">
    <property type="entry name" value="HAD-like"/>
    <property type="match status" value="1"/>
</dbReference>
<dbReference type="PANTHER" id="PTHR28181:SF2">
    <property type="entry name" value="PHOSPHORIC MONOESTER HYDROLASE"/>
    <property type="match status" value="1"/>
</dbReference>
<dbReference type="PANTHER" id="PTHR28181">
    <property type="entry name" value="UPF0655 PROTEIN YCR015C"/>
    <property type="match status" value="1"/>
</dbReference>
<dbReference type="Gene3D" id="3.90.1470.20">
    <property type="match status" value="1"/>
</dbReference>
<name>A0A0B6AB29_PRIM2</name>
<dbReference type="InterPro" id="IPR050849">
    <property type="entry name" value="HAD-like_hydrolase_phosphatase"/>
</dbReference>
<dbReference type="InterPro" id="IPR006384">
    <property type="entry name" value="HAD_hydro_PyrdxlP_Pase-like"/>
</dbReference>
<dbReference type="NCBIfam" id="TIGR01488">
    <property type="entry name" value="HAD-SF-IB"/>
    <property type="match status" value="1"/>
</dbReference>
<accession>A0A0B6AB29</accession>
<dbReference type="KEGG" id="bmeg:BG04_4945"/>
<dbReference type="AlphaFoldDB" id="A0A0B6AB29"/>
<keyword evidence="1 2" id="KW-0378">Hydrolase</keyword>
<dbReference type="InterPro" id="IPR023214">
    <property type="entry name" value="HAD_sf"/>
</dbReference>
<dbReference type="Proteomes" id="UP000031829">
    <property type="component" value="Chromosome"/>
</dbReference>
<dbReference type="GO" id="GO:0016791">
    <property type="term" value="F:phosphatase activity"/>
    <property type="evidence" value="ECO:0007669"/>
    <property type="project" value="InterPro"/>
</dbReference>
<dbReference type="HOGENOM" id="CLU_058495_2_0_9"/>
<dbReference type="InterPro" id="IPR036412">
    <property type="entry name" value="HAD-like_sf"/>
</dbReference>
<dbReference type="EMBL" id="CP009920">
    <property type="protein sequence ID" value="AJI20741.1"/>
    <property type="molecule type" value="Genomic_DNA"/>
</dbReference>
<dbReference type="NCBIfam" id="TIGR01489">
    <property type="entry name" value="DKMTPPase-SF"/>
    <property type="match status" value="1"/>
</dbReference>
<sequence>MKKWAFVSDFDGTISKKDFYWIVIEKYFPEGEELFHRWKAGEMKDIDFLSTVFQSIHQEEPKILEDVANIPVDEYVPAFIKAVQKNGGDFYILSAGTTYYIKPILDKYGVEKVEVYSNEGYFHQNNVHLRLDPAHRWHSERYGIDKSSVIQELKETYETIYFAGDSEPDSHPAKYADVTFAKDSLQDLLRGQNVPFVPIETFKDIEQYLMKHNVIKKA</sequence>
<gene>
    <name evidence="2" type="ORF">BG04_4945</name>
</gene>